<organism evidence="1">
    <name type="scientific">uncultured Caudovirales phage</name>
    <dbReference type="NCBI Taxonomy" id="2100421"/>
    <lineage>
        <taxon>Viruses</taxon>
        <taxon>Duplodnaviria</taxon>
        <taxon>Heunggongvirae</taxon>
        <taxon>Uroviricota</taxon>
        <taxon>Caudoviricetes</taxon>
        <taxon>Peduoviridae</taxon>
        <taxon>Maltschvirus</taxon>
        <taxon>Maltschvirus maltsch</taxon>
    </lineage>
</organism>
<reference evidence="1" key="1">
    <citation type="submission" date="2020-04" db="EMBL/GenBank/DDBJ databases">
        <authorList>
            <person name="Chiriac C."/>
            <person name="Salcher M."/>
            <person name="Ghai R."/>
            <person name="Kavagutti S V."/>
        </authorList>
    </citation>
    <scope>NUCLEOTIDE SEQUENCE</scope>
</reference>
<gene>
    <name evidence="1" type="ORF">UFOVP422_37</name>
</gene>
<name>A0A6J5MA06_9CAUD</name>
<proteinExistence type="predicted"/>
<accession>A0A6J5MA06</accession>
<sequence length="103" mass="11961">MNANKWVTDRMPNLFKEGLYVFNRDGFVVRIEDIREGEPWRPIERPEPYKHNRMYKAASCGASWGVYRITKVANHTIQAVHAHSINTLEAAERIAAIYEEGKE</sequence>
<dbReference type="EMBL" id="LR796398">
    <property type="protein sequence ID" value="CAB4141876.1"/>
    <property type="molecule type" value="Genomic_DNA"/>
</dbReference>
<protein>
    <submittedName>
        <fullName evidence="1">Uncharacterized protein</fullName>
    </submittedName>
</protein>
<evidence type="ECO:0000313" key="1">
    <source>
        <dbReference type="EMBL" id="CAB4141876.1"/>
    </source>
</evidence>